<accession>A0ABW3J767</accession>
<comment type="caution">
    <text evidence="2">The sequence shown here is derived from an EMBL/GenBank/DDBJ whole genome shotgun (WGS) entry which is preliminary data.</text>
</comment>
<evidence type="ECO:0000313" key="2">
    <source>
        <dbReference type="EMBL" id="MFD0986131.1"/>
    </source>
</evidence>
<dbReference type="Pfam" id="PF13649">
    <property type="entry name" value="Methyltransf_25"/>
    <property type="match status" value="1"/>
</dbReference>
<dbReference type="Proteomes" id="UP001597102">
    <property type="component" value="Unassembled WGS sequence"/>
</dbReference>
<dbReference type="GO" id="GO:0008168">
    <property type="term" value="F:methyltransferase activity"/>
    <property type="evidence" value="ECO:0007669"/>
    <property type="project" value="UniProtKB-KW"/>
</dbReference>
<dbReference type="EC" id="2.1.-.-" evidence="2"/>
<gene>
    <name evidence="2" type="ORF">ACFQ2F_03345</name>
</gene>
<evidence type="ECO:0000313" key="3">
    <source>
        <dbReference type="Proteomes" id="UP001597102"/>
    </source>
</evidence>
<protein>
    <submittedName>
        <fullName evidence="2">Class I SAM-dependent methyltransferase</fullName>
        <ecNumber evidence="2">2.1.-.-</ecNumber>
    </submittedName>
</protein>
<organism evidence="2 3">
    <name type="scientific">Methyloligella solikamskensis</name>
    <dbReference type="NCBI Taxonomy" id="1177756"/>
    <lineage>
        <taxon>Bacteria</taxon>
        <taxon>Pseudomonadati</taxon>
        <taxon>Pseudomonadota</taxon>
        <taxon>Alphaproteobacteria</taxon>
        <taxon>Hyphomicrobiales</taxon>
        <taxon>Hyphomicrobiaceae</taxon>
        <taxon>Methyloligella</taxon>
    </lineage>
</organism>
<dbReference type="InterPro" id="IPR041698">
    <property type="entry name" value="Methyltransf_25"/>
</dbReference>
<keyword evidence="2" id="KW-0808">Transferase</keyword>
<dbReference type="GO" id="GO:0032259">
    <property type="term" value="P:methylation"/>
    <property type="evidence" value="ECO:0007669"/>
    <property type="project" value="UniProtKB-KW"/>
</dbReference>
<dbReference type="CDD" id="cd02440">
    <property type="entry name" value="AdoMet_MTases"/>
    <property type="match status" value="1"/>
</dbReference>
<dbReference type="InterPro" id="IPR029063">
    <property type="entry name" value="SAM-dependent_MTases_sf"/>
</dbReference>
<dbReference type="EMBL" id="JBHTJO010000001">
    <property type="protein sequence ID" value="MFD0986131.1"/>
    <property type="molecule type" value="Genomic_DNA"/>
</dbReference>
<dbReference type="RefSeq" id="WP_379085680.1">
    <property type="nucleotide sequence ID" value="NZ_JBHTJO010000001.1"/>
</dbReference>
<feature type="domain" description="Methyltransferase" evidence="1">
    <location>
        <begin position="58"/>
        <end position="151"/>
    </location>
</feature>
<dbReference type="SUPFAM" id="SSF53335">
    <property type="entry name" value="S-adenosyl-L-methionine-dependent methyltransferases"/>
    <property type="match status" value="1"/>
</dbReference>
<keyword evidence="2" id="KW-0489">Methyltransferase</keyword>
<name>A0ABW3J767_9HYPH</name>
<proteinExistence type="predicted"/>
<sequence length="271" mass="30012">MTSHSTASSDFPGDDLDIAKMPGHWLLARLGKRVLRPGGLEATEALIKGLMITSDDEVVEFAPGLGSTARRILALAPKRYVGVERDPRAIAVARNCFQSANVSFVEGIAEKTGLPDECASVVIGEAMLTMNPPEHKKRIVQEAQRLLRPSGRYGIHELCIVPSGLDSEHRETIESDLSSAIRVGARPLQELEWRKLLENAGFVVTEVGYAPMHLLRLRRLIGDEGLFGAIRIAKNILTNRKARKRVYGMRELFERHQQNLNAIYIIAEKTG</sequence>
<reference evidence="3" key="1">
    <citation type="journal article" date="2019" name="Int. J. Syst. Evol. Microbiol.">
        <title>The Global Catalogue of Microorganisms (GCM) 10K type strain sequencing project: providing services to taxonomists for standard genome sequencing and annotation.</title>
        <authorList>
            <consortium name="The Broad Institute Genomics Platform"/>
            <consortium name="The Broad Institute Genome Sequencing Center for Infectious Disease"/>
            <person name="Wu L."/>
            <person name="Ma J."/>
        </authorList>
    </citation>
    <scope>NUCLEOTIDE SEQUENCE [LARGE SCALE GENOMIC DNA]</scope>
    <source>
        <strain evidence="3">CCUG 61697</strain>
    </source>
</reference>
<dbReference type="Gene3D" id="3.40.50.150">
    <property type="entry name" value="Vaccinia Virus protein VP39"/>
    <property type="match status" value="1"/>
</dbReference>
<keyword evidence="3" id="KW-1185">Reference proteome</keyword>
<evidence type="ECO:0000259" key="1">
    <source>
        <dbReference type="Pfam" id="PF13649"/>
    </source>
</evidence>